<comment type="similarity">
    <text evidence="1 2">Belongs to the DSS1/SEM1 family.</text>
</comment>
<dbReference type="Pfam" id="PF05160">
    <property type="entry name" value="DSS1_SEM1"/>
    <property type="match status" value="1"/>
</dbReference>
<keyword evidence="2" id="KW-0647">Proteasome</keyword>
<evidence type="ECO:0000313" key="5">
    <source>
        <dbReference type="Proteomes" id="UP000230066"/>
    </source>
</evidence>
<dbReference type="Proteomes" id="UP000230066">
    <property type="component" value="Unassembled WGS sequence"/>
</dbReference>
<evidence type="ECO:0000313" key="4">
    <source>
        <dbReference type="EMBL" id="THD27275.1"/>
    </source>
</evidence>
<sequence>MTKEAFVKSKTKDDGERGERQGGKVELGMLEEDDEFEEFVAHAWTGDPKKSEETTVWEDNWDDDVVDDEFTHQLRAEFQKQGKVFVVPEIFPTMD</sequence>
<feature type="region of interest" description="Disordered" evidence="3">
    <location>
        <begin position="1"/>
        <end position="25"/>
    </location>
</feature>
<feature type="compositionally biased region" description="Basic and acidic residues" evidence="3">
    <location>
        <begin position="1"/>
        <end position="23"/>
    </location>
</feature>
<evidence type="ECO:0000256" key="1">
    <source>
        <dbReference type="ARBA" id="ARBA00034491"/>
    </source>
</evidence>
<keyword evidence="2" id="KW-0539">Nucleus</keyword>
<proteinExistence type="inferred from homology"/>
<accession>A0A2H1CQ78</accession>
<dbReference type="PANTHER" id="PTHR16771:SF0">
    <property type="entry name" value="26S PROTEASOME COMPLEX SUBUNIT SEM1"/>
    <property type="match status" value="1"/>
</dbReference>
<dbReference type="GO" id="GO:0043248">
    <property type="term" value="P:proteasome assembly"/>
    <property type="evidence" value="ECO:0007669"/>
    <property type="project" value="UniProtKB-UniRule"/>
</dbReference>
<dbReference type="AlphaFoldDB" id="A0A2H1CQ78"/>
<evidence type="ECO:0000256" key="3">
    <source>
        <dbReference type="SAM" id="MobiDB-lite"/>
    </source>
</evidence>
<name>A0A2H1CQ78_FASHE</name>
<dbReference type="InterPro" id="IPR007834">
    <property type="entry name" value="DSS1_SEM1"/>
</dbReference>
<organism evidence="4 5">
    <name type="scientific">Fasciola hepatica</name>
    <name type="common">Liver fluke</name>
    <dbReference type="NCBI Taxonomy" id="6192"/>
    <lineage>
        <taxon>Eukaryota</taxon>
        <taxon>Metazoa</taxon>
        <taxon>Spiralia</taxon>
        <taxon>Lophotrochozoa</taxon>
        <taxon>Platyhelminthes</taxon>
        <taxon>Trematoda</taxon>
        <taxon>Digenea</taxon>
        <taxon>Plagiorchiida</taxon>
        <taxon>Echinostomata</taxon>
        <taxon>Echinostomatoidea</taxon>
        <taxon>Fasciolidae</taxon>
        <taxon>Fasciola</taxon>
    </lineage>
</organism>
<reference evidence="4" key="1">
    <citation type="submission" date="2019-03" db="EMBL/GenBank/DDBJ databases">
        <title>Improved annotation for the trematode Fasciola hepatica.</title>
        <authorList>
            <person name="Choi Y.-J."/>
            <person name="Martin J."/>
            <person name="Mitreva M."/>
        </authorList>
    </citation>
    <scope>NUCLEOTIDE SEQUENCE [LARGE SCALE GENOMIC DNA]</scope>
</reference>
<dbReference type="PANTHER" id="PTHR16771">
    <property type="entry name" value="26 PROTEASOME COMPLEX SUBUNIT DSS1"/>
    <property type="match status" value="1"/>
</dbReference>
<protein>
    <recommendedName>
        <fullName evidence="2">26S proteasome complex subunit SEM1</fullName>
    </recommendedName>
</protein>
<dbReference type="GO" id="GO:0000724">
    <property type="term" value="P:double-strand break repair via homologous recombination"/>
    <property type="evidence" value="ECO:0007669"/>
    <property type="project" value="TreeGrafter"/>
</dbReference>
<dbReference type="GO" id="GO:0005634">
    <property type="term" value="C:nucleus"/>
    <property type="evidence" value="ECO:0007669"/>
    <property type="project" value="UniProtKB-SubCell"/>
</dbReference>
<gene>
    <name evidence="4" type="ORF">D915_001656</name>
</gene>
<evidence type="ECO:0000256" key="2">
    <source>
        <dbReference type="RuleBase" id="RU369057"/>
    </source>
</evidence>
<keyword evidence="5" id="KW-1185">Reference proteome</keyword>
<comment type="caution">
    <text evidence="4">The sequence shown here is derived from an EMBL/GenBank/DDBJ whole genome shotgun (WGS) entry which is preliminary data.</text>
</comment>
<dbReference type="EMBL" id="JXXN02000473">
    <property type="protein sequence ID" value="THD27275.1"/>
    <property type="molecule type" value="Genomic_DNA"/>
</dbReference>
<dbReference type="GO" id="GO:0008541">
    <property type="term" value="C:proteasome regulatory particle, lid subcomplex"/>
    <property type="evidence" value="ECO:0007669"/>
    <property type="project" value="UniProtKB-UniRule"/>
</dbReference>
<dbReference type="GO" id="GO:0006406">
    <property type="term" value="P:mRNA export from nucleus"/>
    <property type="evidence" value="ECO:0007669"/>
    <property type="project" value="UniProtKB-UniRule"/>
</dbReference>
<comment type="function">
    <text evidence="2">Component of the 26S proteasome, a multiprotein complex involved in the ATP-dependent degradation of ubiquitinated proteins.</text>
</comment>
<dbReference type="SMART" id="SM01385">
    <property type="entry name" value="DSS1_SEM1"/>
    <property type="match status" value="1"/>
</dbReference>
<comment type="subcellular location">
    <subcellularLocation>
        <location evidence="2">Nucleus</location>
    </subcellularLocation>
</comment>